<dbReference type="RefSeq" id="WP_052428278.1">
    <property type="nucleotide sequence ID" value="NZ_CP022752.1"/>
</dbReference>
<dbReference type="Proteomes" id="UP000029737">
    <property type="component" value="Unassembled WGS sequence"/>
</dbReference>
<dbReference type="PANTHER" id="PTHR46193:SF18">
    <property type="entry name" value="HEXITOL PHOSPHATASE B"/>
    <property type="match status" value="1"/>
</dbReference>
<evidence type="ECO:0000256" key="3">
    <source>
        <dbReference type="ARBA" id="ARBA00022723"/>
    </source>
</evidence>
<comment type="cofactor">
    <cofactor evidence="1">
        <name>Mg(2+)</name>
        <dbReference type="ChEBI" id="CHEBI:18420"/>
    </cofactor>
</comment>
<dbReference type="GO" id="GO:0016787">
    <property type="term" value="F:hydrolase activity"/>
    <property type="evidence" value="ECO:0007669"/>
    <property type="project" value="UniProtKB-KW"/>
</dbReference>
<accession>A0ABR4X2Z1</accession>
<organism evidence="6 7">
    <name type="scientific">Actinopolyspora erythraea</name>
    <dbReference type="NCBI Taxonomy" id="414996"/>
    <lineage>
        <taxon>Bacteria</taxon>
        <taxon>Bacillati</taxon>
        <taxon>Actinomycetota</taxon>
        <taxon>Actinomycetes</taxon>
        <taxon>Actinopolysporales</taxon>
        <taxon>Actinopolysporaceae</taxon>
        <taxon>Actinopolyspora</taxon>
    </lineage>
</organism>
<keyword evidence="5" id="KW-0119">Carbohydrate metabolism</keyword>
<gene>
    <name evidence="6" type="ORF">IL38_15535</name>
</gene>
<dbReference type="SUPFAM" id="SSF56784">
    <property type="entry name" value="HAD-like"/>
    <property type="match status" value="1"/>
</dbReference>
<dbReference type="InterPro" id="IPR006439">
    <property type="entry name" value="HAD-SF_hydro_IA"/>
</dbReference>
<dbReference type="InterPro" id="IPR023214">
    <property type="entry name" value="HAD_sf"/>
</dbReference>
<evidence type="ECO:0000256" key="1">
    <source>
        <dbReference type="ARBA" id="ARBA00001946"/>
    </source>
</evidence>
<keyword evidence="4" id="KW-0460">Magnesium</keyword>
<comment type="caution">
    <text evidence="6">The sequence shown here is derived from an EMBL/GenBank/DDBJ whole genome shotgun (WGS) entry which is preliminary data.</text>
</comment>
<dbReference type="NCBIfam" id="TIGR01509">
    <property type="entry name" value="HAD-SF-IA-v3"/>
    <property type="match status" value="1"/>
</dbReference>
<dbReference type="Gene3D" id="3.40.50.1000">
    <property type="entry name" value="HAD superfamily/HAD-like"/>
    <property type="match status" value="1"/>
</dbReference>
<evidence type="ECO:0000256" key="2">
    <source>
        <dbReference type="ARBA" id="ARBA00006171"/>
    </source>
</evidence>
<evidence type="ECO:0000256" key="4">
    <source>
        <dbReference type="ARBA" id="ARBA00022842"/>
    </source>
</evidence>
<evidence type="ECO:0000313" key="6">
    <source>
        <dbReference type="EMBL" id="KGI80765.1"/>
    </source>
</evidence>
<dbReference type="InterPro" id="IPR036412">
    <property type="entry name" value="HAD-like_sf"/>
</dbReference>
<dbReference type="InterPro" id="IPR041492">
    <property type="entry name" value="HAD_2"/>
</dbReference>
<reference evidence="6 7" key="1">
    <citation type="journal article" date="2014" name="PLoS ONE">
        <title>Identification and Characterization of a New Erythromycin Biosynthetic Gene Cluster in Actinopolyspora erythraea YIM90600, a Novel Erythronolide-Producing Halophilic Actinomycete Isolated from Salt Field.</title>
        <authorList>
            <person name="Chen D."/>
            <person name="Feng J."/>
            <person name="Huang L."/>
            <person name="Zhang Q."/>
            <person name="Wu J."/>
            <person name="Zhu X."/>
            <person name="Duan Y."/>
            <person name="Xu Z."/>
        </authorList>
    </citation>
    <scope>NUCLEOTIDE SEQUENCE [LARGE SCALE GENOMIC DNA]</scope>
    <source>
        <strain evidence="6 7">YIM90600</strain>
    </source>
</reference>
<dbReference type="Pfam" id="PF13419">
    <property type="entry name" value="HAD_2"/>
    <property type="match status" value="1"/>
</dbReference>
<keyword evidence="6" id="KW-0378">Hydrolase</keyword>
<keyword evidence="3" id="KW-0479">Metal-binding</keyword>
<dbReference type="InterPro" id="IPR051600">
    <property type="entry name" value="Beta-PGM-like"/>
</dbReference>
<protein>
    <submittedName>
        <fullName evidence="6">HAD family hydrolase</fullName>
    </submittedName>
</protein>
<dbReference type="SFLD" id="SFLDG01129">
    <property type="entry name" value="C1.5:_HAD__Beta-PGM__Phosphata"/>
    <property type="match status" value="1"/>
</dbReference>
<comment type="similarity">
    <text evidence="2">Belongs to the HAD-like hydrolase superfamily. CbbY/CbbZ/Gph/YieH family.</text>
</comment>
<proteinExistence type="inferred from homology"/>
<sequence>MTETDPRAVRPHSAAAVPELPAAVLFDMDGTLVDSEKLWTVAMDDYAAAHGAEISDAARASMVGSNMSRSMRLLLADLGMPTEPADIEAAGERVIARMSEMLSNDLTWRPGAEGALRRVSASGVPVALVTSTIRSLTDIALRTIGTEVFDATVCGDEVDGRNKPDPEPYLRACRILGVDPRHCVAVEDSPTGVSSAVAAGCAVLGVTCEVPLDPELGCTLRDSLEGIDAVELGSLLRRG</sequence>
<dbReference type="PANTHER" id="PTHR46193">
    <property type="entry name" value="6-PHOSPHOGLUCONATE PHOSPHATASE"/>
    <property type="match status" value="1"/>
</dbReference>
<evidence type="ECO:0000256" key="5">
    <source>
        <dbReference type="ARBA" id="ARBA00023277"/>
    </source>
</evidence>
<dbReference type="CDD" id="cd07505">
    <property type="entry name" value="HAD_BPGM-like"/>
    <property type="match status" value="1"/>
</dbReference>
<name>A0ABR4X2Z1_9ACTN</name>
<evidence type="ECO:0000313" key="7">
    <source>
        <dbReference type="Proteomes" id="UP000029737"/>
    </source>
</evidence>
<keyword evidence="7" id="KW-1185">Reference proteome</keyword>
<dbReference type="EMBL" id="JPMV01000027">
    <property type="protein sequence ID" value="KGI80765.1"/>
    <property type="molecule type" value="Genomic_DNA"/>
</dbReference>
<dbReference type="InterPro" id="IPR023198">
    <property type="entry name" value="PGP-like_dom2"/>
</dbReference>
<dbReference type="Gene3D" id="1.10.150.240">
    <property type="entry name" value="Putative phosphatase, domain 2"/>
    <property type="match status" value="1"/>
</dbReference>
<dbReference type="SFLD" id="SFLDS00003">
    <property type="entry name" value="Haloacid_Dehalogenase"/>
    <property type="match status" value="1"/>
</dbReference>